<keyword evidence="4" id="KW-0804">Transcription</keyword>
<evidence type="ECO:0000256" key="3">
    <source>
        <dbReference type="ARBA" id="ARBA00023125"/>
    </source>
</evidence>
<sequence>MTEQIEISNAEWEIMRVIWTLGHATSRQVIEVMKKKKAWKEATTKTLLRRLVAKKALVAKKEKRAFLYEPLIAEQATINAQLAQNFANICQMHQGKTLAYLVDNLTLTKADIELLQQKLTAKQLNAPLTLACDCIPSEVTSVSEHDCCTLENDV</sequence>
<reference evidence="5 6" key="1">
    <citation type="submission" date="2024-03" db="EMBL/GenBank/DDBJ databases">
        <title>Mouse gut bacterial collection (mGBC) of GemPharmatech.</title>
        <authorList>
            <person name="He Y."/>
            <person name="Dong L."/>
            <person name="Wu D."/>
            <person name="Gao X."/>
            <person name="Lin Z."/>
        </authorList>
    </citation>
    <scope>NUCLEOTIDE SEQUENCE [LARGE SCALE GENOMIC DNA]</scope>
    <source>
        <strain evidence="5 6">15-30</strain>
    </source>
</reference>
<evidence type="ECO:0000256" key="4">
    <source>
        <dbReference type="ARBA" id="ARBA00023163"/>
    </source>
</evidence>
<dbReference type="SUPFAM" id="SSF46785">
    <property type="entry name" value="Winged helix' DNA-binding domain"/>
    <property type="match status" value="1"/>
</dbReference>
<dbReference type="InterPro" id="IPR036390">
    <property type="entry name" value="WH_DNA-bd_sf"/>
</dbReference>
<evidence type="ECO:0000256" key="2">
    <source>
        <dbReference type="ARBA" id="ARBA00023015"/>
    </source>
</evidence>
<dbReference type="InterPro" id="IPR005650">
    <property type="entry name" value="BlaI_family"/>
</dbReference>
<comment type="similarity">
    <text evidence="1">Belongs to the BlaI transcriptional regulatory family.</text>
</comment>
<keyword evidence="3" id="KW-0238">DNA-binding</keyword>
<protein>
    <submittedName>
        <fullName evidence="5">CopY/TcrY family copper transport repressor</fullName>
    </submittedName>
</protein>
<dbReference type="EMBL" id="JBCLUF010000005">
    <property type="protein sequence ID" value="MEY8661711.1"/>
    <property type="molecule type" value="Genomic_DNA"/>
</dbReference>
<dbReference type="InterPro" id="IPR014071">
    <property type="entry name" value="Cu_transp_CopY/TcrY"/>
</dbReference>
<keyword evidence="2" id="KW-0805">Transcription regulation</keyword>
<dbReference type="Pfam" id="PF03965">
    <property type="entry name" value="Penicillinase_R"/>
    <property type="match status" value="1"/>
</dbReference>
<dbReference type="PIRSF" id="PIRSF019455">
    <property type="entry name" value="CopR_AtkY"/>
    <property type="match status" value="1"/>
</dbReference>
<evidence type="ECO:0000256" key="1">
    <source>
        <dbReference type="ARBA" id="ARBA00011046"/>
    </source>
</evidence>
<comment type="caution">
    <text evidence="5">The sequence shown here is derived from an EMBL/GenBank/DDBJ whole genome shotgun (WGS) entry which is preliminary data.</text>
</comment>
<proteinExistence type="inferred from homology"/>
<gene>
    <name evidence="5" type="ORF">AALT52_02200</name>
</gene>
<evidence type="ECO:0000313" key="6">
    <source>
        <dbReference type="Proteomes" id="UP001565236"/>
    </source>
</evidence>
<dbReference type="NCBIfam" id="TIGR02698">
    <property type="entry name" value="CopY_TcrY"/>
    <property type="match status" value="1"/>
</dbReference>
<keyword evidence="6" id="KW-1185">Reference proteome</keyword>
<evidence type="ECO:0000313" key="5">
    <source>
        <dbReference type="EMBL" id="MEY8661711.1"/>
    </source>
</evidence>
<dbReference type="Gene3D" id="1.10.10.10">
    <property type="entry name" value="Winged helix-like DNA-binding domain superfamily/Winged helix DNA-binding domain"/>
    <property type="match status" value="1"/>
</dbReference>
<accession>A0ABV4DQK9</accession>
<name>A0ABV4DQK9_9LACO</name>
<organism evidence="5 6">
    <name type="scientific">Ligilactobacillus faecis</name>
    <dbReference type="NCBI Taxonomy" id="762833"/>
    <lineage>
        <taxon>Bacteria</taxon>
        <taxon>Bacillati</taxon>
        <taxon>Bacillota</taxon>
        <taxon>Bacilli</taxon>
        <taxon>Lactobacillales</taxon>
        <taxon>Lactobacillaceae</taxon>
        <taxon>Ligilactobacillus</taxon>
    </lineage>
</organism>
<dbReference type="Proteomes" id="UP001565236">
    <property type="component" value="Unassembled WGS sequence"/>
</dbReference>
<dbReference type="InterPro" id="IPR036388">
    <property type="entry name" value="WH-like_DNA-bd_sf"/>
</dbReference>
<dbReference type="RefSeq" id="WP_280605408.1">
    <property type="nucleotide sequence ID" value="NZ_CP123639.1"/>
</dbReference>